<sequence length="544" mass="60359">MCCDWKLAPFFRSTLTESNNIAIAIINTLNSKVSTILLIFASIFLAKVTQIKNIPKEILLKMTNMELKPARVFEHFAKINQIPRPSKHEEKMIEYLVEFGKSRNLDTKVDKTGNVLITKPATKGMENAPTVILQSHIDMVCDKLVDLDFNFHTDAIQTYVDGEWLKAKGTTLGADDGIGVAYELAVLDSDDIEHGKIECLFTVDEETGLTGAFGLEPGWLTGEYLINLDSEDEGQIFVSCAGGIATDSVFKFKREDAPAGYFFMEASIKGLIGGHSGDDINKKRANAIKILGRFLYMQQSKMDLRLAEWNSGKLDNAIPRDGKVVFAVPSAKKEDVMADWNIFTKGVEEEYHVSDPNAVWGMESTEARPVVEKEVGRRIVMAVQAVDNGPLTNCQDEAIAYMVETSSNVAVVKTEENAITVIASQRSNVPSALINMANTIKACFEMAGAEICQHDAYPGWKMNPNSKLVEVAVEEYKKLFNKEPQVLGIHAGLECGLISEKYPNVDMMSVGPTLRFVHTPDERLLIPTVQMVWDHLLAILKNVR</sequence>
<keyword evidence="18" id="KW-1133">Transmembrane helix</keyword>
<dbReference type="NCBIfam" id="TIGR01893">
    <property type="entry name" value="aa-his-dipept"/>
    <property type="match status" value="1"/>
</dbReference>
<comment type="cofactor">
    <cofactor evidence="2">
        <name>Zn(2+)</name>
        <dbReference type="ChEBI" id="CHEBI:29105"/>
    </cofactor>
</comment>
<dbReference type="STRING" id="28131.BWX40_10540"/>
<dbReference type="Gene3D" id="3.40.630.10">
    <property type="entry name" value="Zn peptidases"/>
    <property type="match status" value="2"/>
</dbReference>
<evidence type="ECO:0000256" key="10">
    <source>
        <dbReference type="ARBA" id="ARBA00038976"/>
    </source>
</evidence>
<dbReference type="GO" id="GO:0070573">
    <property type="term" value="F:metallodipeptidase activity"/>
    <property type="evidence" value="ECO:0007669"/>
    <property type="project" value="TreeGrafter"/>
</dbReference>
<evidence type="ECO:0000256" key="15">
    <source>
        <dbReference type="ARBA" id="ARBA00076004"/>
    </source>
</evidence>
<evidence type="ECO:0000256" key="1">
    <source>
        <dbReference type="ARBA" id="ARBA00001941"/>
    </source>
</evidence>
<keyword evidence="6" id="KW-0862">Zinc</keyword>
<keyword evidence="8" id="KW-0170">Cobalt</keyword>
<keyword evidence="18" id="KW-0472">Membrane</keyword>
<evidence type="ECO:0000256" key="3">
    <source>
        <dbReference type="ARBA" id="ARBA00022670"/>
    </source>
</evidence>
<feature type="domain" description="Peptidase M20 dimerisation" evidence="19">
    <location>
        <begin position="268"/>
        <end position="351"/>
    </location>
</feature>
<dbReference type="Proteomes" id="UP000217431">
    <property type="component" value="Chromosome II"/>
</dbReference>
<evidence type="ECO:0000256" key="7">
    <source>
        <dbReference type="ARBA" id="ARBA00023049"/>
    </source>
</evidence>
<dbReference type="Pfam" id="PF01546">
    <property type="entry name" value="Peptidase_M20"/>
    <property type="match status" value="1"/>
</dbReference>
<accession>A0A0T7ANJ3</accession>
<evidence type="ECO:0000313" key="21">
    <source>
        <dbReference type="Proteomes" id="UP000217431"/>
    </source>
</evidence>
<dbReference type="PANTHER" id="PTHR43501:SF1">
    <property type="entry name" value="CYTOSOL NON-SPECIFIC DIPEPTIDASE"/>
    <property type="match status" value="1"/>
</dbReference>
<evidence type="ECO:0000313" key="20">
    <source>
        <dbReference type="EMBL" id="BAU18581.1"/>
    </source>
</evidence>
<evidence type="ECO:0000256" key="6">
    <source>
        <dbReference type="ARBA" id="ARBA00022833"/>
    </source>
</evidence>
<evidence type="ECO:0000256" key="18">
    <source>
        <dbReference type="SAM" id="Phobius"/>
    </source>
</evidence>
<dbReference type="FunFam" id="3.40.630.10:FF:000018">
    <property type="entry name" value="Aminoacyl-histidine dipeptidase PepD"/>
    <property type="match status" value="1"/>
</dbReference>
<dbReference type="FunFam" id="3.40.630.10:FF:000015">
    <property type="entry name" value="Aminoacyl-histidine dipeptidase PepD"/>
    <property type="match status" value="1"/>
</dbReference>
<evidence type="ECO:0000256" key="13">
    <source>
        <dbReference type="ARBA" id="ARBA00071271"/>
    </source>
</evidence>
<proteinExistence type="inferred from homology"/>
<dbReference type="GO" id="GO:0005829">
    <property type="term" value="C:cytosol"/>
    <property type="evidence" value="ECO:0007669"/>
    <property type="project" value="TreeGrafter"/>
</dbReference>
<evidence type="ECO:0000256" key="2">
    <source>
        <dbReference type="ARBA" id="ARBA00001947"/>
    </source>
</evidence>
<dbReference type="EC" id="3.4.13.18" evidence="10"/>
<comment type="catalytic activity">
    <reaction evidence="9">
        <text>Hydrolysis of dipeptides, preferentially hydrophobic dipeptides including prolyl amino acids.</text>
        <dbReference type="EC" id="3.4.13.18"/>
    </reaction>
</comment>
<evidence type="ECO:0000256" key="14">
    <source>
        <dbReference type="ARBA" id="ARBA00075285"/>
    </source>
</evidence>
<evidence type="ECO:0000256" key="12">
    <source>
        <dbReference type="ARBA" id="ARBA00061423"/>
    </source>
</evidence>
<evidence type="ECO:0000256" key="8">
    <source>
        <dbReference type="ARBA" id="ARBA00023285"/>
    </source>
</evidence>
<evidence type="ECO:0000256" key="5">
    <source>
        <dbReference type="ARBA" id="ARBA00022801"/>
    </source>
</evidence>
<dbReference type="InterPro" id="IPR002933">
    <property type="entry name" value="Peptidase_M20"/>
</dbReference>
<keyword evidence="5" id="KW-0378">Hydrolase</keyword>
<name>A0A0T7ANJ3_PREIN</name>
<dbReference type="InterPro" id="IPR011650">
    <property type="entry name" value="Peptidase_M20_dimer"/>
</dbReference>
<dbReference type="PRINTS" id="PR00934">
    <property type="entry name" value="XHISDIPTASE"/>
</dbReference>
<dbReference type="SUPFAM" id="SSF53187">
    <property type="entry name" value="Zn-dependent exopeptidases"/>
    <property type="match status" value="1"/>
</dbReference>
<keyword evidence="7" id="KW-0482">Metalloprotease</keyword>
<dbReference type="GO" id="GO:0046872">
    <property type="term" value="F:metal ion binding"/>
    <property type="evidence" value="ECO:0007669"/>
    <property type="project" value="UniProtKB-KW"/>
</dbReference>
<dbReference type="PANTHER" id="PTHR43501">
    <property type="entry name" value="CYTOSOL NON-SPECIFIC DIPEPTIDASE"/>
    <property type="match status" value="1"/>
</dbReference>
<dbReference type="AlphaFoldDB" id="A0A0T7ANJ3"/>
<dbReference type="GO" id="GO:0006508">
    <property type="term" value="P:proteolysis"/>
    <property type="evidence" value="ECO:0007669"/>
    <property type="project" value="UniProtKB-KW"/>
</dbReference>
<keyword evidence="3" id="KW-0645">Protease</keyword>
<comment type="cofactor">
    <cofactor evidence="1">
        <name>Co(2+)</name>
        <dbReference type="ChEBI" id="CHEBI:48828"/>
    </cofactor>
</comment>
<dbReference type="InterPro" id="IPR001160">
    <property type="entry name" value="Peptidase_M20C"/>
</dbReference>
<gene>
    <name evidence="20" type="ORF">PIOMA14_II_0076</name>
</gene>
<reference evidence="20 21" key="1">
    <citation type="journal article" date="2016" name="DNA Res.">
        <title>The complete genome sequencing of Prevotella intermedia strain OMA14 and a subsequent fine-scale, intra-species genomic comparison reveal an unusual amplification of conjugative and mobile transposons and identify a novel Prevotella-lineage-specific repeat.</title>
        <authorList>
            <person name="Naito M."/>
            <person name="Ogura Y."/>
            <person name="Itoh T."/>
            <person name="Shoji M."/>
            <person name="Okamoto M."/>
            <person name="Hayashi T."/>
            <person name="Nakayama K."/>
        </authorList>
    </citation>
    <scope>NUCLEOTIDE SEQUENCE [LARGE SCALE GENOMIC DNA]</scope>
    <source>
        <strain evidence="20 21">OMA14</strain>
    </source>
</reference>
<keyword evidence="4" id="KW-0479">Metal-binding</keyword>
<organism evidence="20 21">
    <name type="scientific">Prevotella intermedia</name>
    <dbReference type="NCBI Taxonomy" id="28131"/>
    <lineage>
        <taxon>Bacteria</taxon>
        <taxon>Pseudomonadati</taxon>
        <taxon>Bacteroidota</taxon>
        <taxon>Bacteroidia</taxon>
        <taxon>Bacteroidales</taxon>
        <taxon>Prevotellaceae</taxon>
        <taxon>Prevotella</taxon>
    </lineage>
</organism>
<feature type="transmembrane region" description="Helical" evidence="18">
    <location>
        <begin position="21"/>
        <end position="46"/>
    </location>
</feature>
<evidence type="ECO:0000256" key="11">
    <source>
        <dbReference type="ARBA" id="ARBA00044252"/>
    </source>
</evidence>
<dbReference type="EMBL" id="AP014598">
    <property type="protein sequence ID" value="BAU18581.1"/>
    <property type="molecule type" value="Genomic_DNA"/>
</dbReference>
<evidence type="ECO:0000256" key="16">
    <source>
        <dbReference type="ARBA" id="ARBA00077688"/>
    </source>
</evidence>
<evidence type="ECO:0000259" key="19">
    <source>
        <dbReference type="Pfam" id="PF07687"/>
    </source>
</evidence>
<keyword evidence="18" id="KW-0812">Transmembrane</keyword>
<comment type="similarity">
    <text evidence="12">Belongs to the peptidase M20C family.</text>
</comment>
<evidence type="ECO:0000256" key="17">
    <source>
        <dbReference type="ARBA" id="ARBA00078074"/>
    </source>
</evidence>
<protein>
    <recommendedName>
        <fullName evidence="13">Cytosol non-specific dipeptidase</fullName>
        <ecNumber evidence="10">3.4.13.18</ecNumber>
    </recommendedName>
    <alternativeName>
        <fullName evidence="16">Aminoacyl-histidine dipeptidase</fullName>
    </alternativeName>
    <alternativeName>
        <fullName evidence="15">Beta-alanyl-histidine dipeptidase</fullName>
    </alternativeName>
    <alternativeName>
        <fullName evidence="14">Carnosinase</fullName>
    </alternativeName>
    <alternativeName>
        <fullName evidence="11">Peptidase D</fullName>
    </alternativeName>
    <alternativeName>
        <fullName evidence="17">Xaa-His dipeptidase</fullName>
    </alternativeName>
</protein>
<evidence type="ECO:0000256" key="9">
    <source>
        <dbReference type="ARBA" id="ARBA00036421"/>
    </source>
</evidence>
<dbReference type="CDD" id="cd03890">
    <property type="entry name" value="M20_pepD"/>
    <property type="match status" value="1"/>
</dbReference>
<dbReference type="Pfam" id="PF07687">
    <property type="entry name" value="M20_dimer"/>
    <property type="match status" value="1"/>
</dbReference>
<evidence type="ECO:0000256" key="4">
    <source>
        <dbReference type="ARBA" id="ARBA00022723"/>
    </source>
</evidence>